<evidence type="ECO:0000256" key="5">
    <source>
        <dbReference type="ARBA" id="ARBA00023122"/>
    </source>
</evidence>
<keyword evidence="5" id="KW-0129">CBS domain</keyword>
<organism evidence="8 9">
    <name type="scientific">Reticulomyxa filosa</name>
    <dbReference type="NCBI Taxonomy" id="46433"/>
    <lineage>
        <taxon>Eukaryota</taxon>
        <taxon>Sar</taxon>
        <taxon>Rhizaria</taxon>
        <taxon>Retaria</taxon>
        <taxon>Foraminifera</taxon>
        <taxon>Monothalamids</taxon>
        <taxon>Reticulomyxidae</taxon>
        <taxon>Reticulomyxa</taxon>
    </lineage>
</organism>
<sequence length="233" mass="26446">MWCFIVIAVVGGLLGALFNYLNVKITTFRRQYVNPNKFYKITQIAVVCAITITSVTLLPHFFSDCKPIPSNCHNQDVCHQMIHYAKLFCSDDQYSPLAALLTSPNDLVIKGLFLYQNNTNSTSTTDNGRWNLTATETTTNDSTSDYFDYQSLWIATITYFALAVITYGVNVPSGVFIPLMLIGANIGHLLGKYFTQISTTRVFDVGTYALLVWFIFFFFFLEKRACHKTKFHL</sequence>
<keyword evidence="9" id="KW-1185">Reference proteome</keyword>
<dbReference type="PANTHER" id="PTHR11689:SF136">
    <property type="entry name" value="H(+)_CL(-) EXCHANGE TRANSPORTER 7"/>
    <property type="match status" value="1"/>
</dbReference>
<evidence type="ECO:0000256" key="2">
    <source>
        <dbReference type="ARBA" id="ARBA00022692"/>
    </source>
</evidence>
<dbReference type="EMBL" id="ASPP01017864">
    <property type="protein sequence ID" value="ETO16760.1"/>
    <property type="molecule type" value="Genomic_DNA"/>
</dbReference>
<keyword evidence="3" id="KW-0677">Repeat</keyword>
<dbReference type="PANTHER" id="PTHR11689">
    <property type="entry name" value="CHLORIDE CHANNEL PROTEIN CLC FAMILY MEMBER"/>
    <property type="match status" value="1"/>
</dbReference>
<keyword evidence="4 7" id="KW-1133">Transmembrane helix</keyword>
<dbReference type="InterPro" id="IPR051280">
    <property type="entry name" value="Cl-channel/antiporter"/>
</dbReference>
<dbReference type="AlphaFoldDB" id="X6MUG9"/>
<evidence type="ECO:0000313" key="9">
    <source>
        <dbReference type="Proteomes" id="UP000023152"/>
    </source>
</evidence>
<comment type="caution">
    <text evidence="8">The sequence shown here is derived from an EMBL/GenBank/DDBJ whole genome shotgun (WGS) entry which is preliminary data.</text>
</comment>
<name>X6MUG9_RETFI</name>
<feature type="transmembrane region" description="Helical" evidence="7">
    <location>
        <begin position="44"/>
        <end position="62"/>
    </location>
</feature>
<proteinExistence type="predicted"/>
<dbReference type="Proteomes" id="UP000023152">
    <property type="component" value="Unassembled WGS sequence"/>
</dbReference>
<dbReference type="GO" id="GO:0016020">
    <property type="term" value="C:membrane"/>
    <property type="evidence" value="ECO:0007669"/>
    <property type="project" value="UniProtKB-SubCell"/>
</dbReference>
<evidence type="ECO:0000256" key="7">
    <source>
        <dbReference type="SAM" id="Phobius"/>
    </source>
</evidence>
<evidence type="ECO:0000313" key="8">
    <source>
        <dbReference type="EMBL" id="ETO16760.1"/>
    </source>
</evidence>
<feature type="transmembrane region" description="Helical" evidence="7">
    <location>
        <begin position="176"/>
        <end position="195"/>
    </location>
</feature>
<evidence type="ECO:0000256" key="4">
    <source>
        <dbReference type="ARBA" id="ARBA00022989"/>
    </source>
</evidence>
<comment type="subcellular location">
    <subcellularLocation>
        <location evidence="1">Membrane</location>
        <topology evidence="1">Multi-pass membrane protein</topology>
    </subcellularLocation>
</comment>
<dbReference type="GO" id="GO:0015108">
    <property type="term" value="F:chloride transmembrane transporter activity"/>
    <property type="evidence" value="ECO:0007669"/>
    <property type="project" value="InterPro"/>
</dbReference>
<keyword evidence="2 7" id="KW-0812">Transmembrane</keyword>
<reference evidence="8 9" key="1">
    <citation type="journal article" date="2013" name="Curr. Biol.">
        <title>The Genome of the Foraminiferan Reticulomyxa filosa.</title>
        <authorList>
            <person name="Glockner G."/>
            <person name="Hulsmann N."/>
            <person name="Schleicher M."/>
            <person name="Noegel A.A."/>
            <person name="Eichinger L."/>
            <person name="Gallinger C."/>
            <person name="Pawlowski J."/>
            <person name="Sierra R."/>
            <person name="Euteneuer U."/>
            <person name="Pillet L."/>
            <person name="Moustafa A."/>
            <person name="Platzer M."/>
            <person name="Groth M."/>
            <person name="Szafranski K."/>
            <person name="Schliwa M."/>
        </authorList>
    </citation>
    <scope>NUCLEOTIDE SEQUENCE [LARGE SCALE GENOMIC DNA]</scope>
</reference>
<accession>X6MUG9</accession>
<gene>
    <name evidence="8" type="ORF">RFI_20580</name>
</gene>
<evidence type="ECO:0000256" key="1">
    <source>
        <dbReference type="ARBA" id="ARBA00004141"/>
    </source>
</evidence>
<feature type="transmembrane region" description="Helical" evidence="7">
    <location>
        <begin position="6"/>
        <end position="23"/>
    </location>
</feature>
<evidence type="ECO:0000256" key="3">
    <source>
        <dbReference type="ARBA" id="ARBA00022737"/>
    </source>
</evidence>
<feature type="transmembrane region" description="Helical" evidence="7">
    <location>
        <begin position="151"/>
        <end position="169"/>
    </location>
</feature>
<protein>
    <submittedName>
        <fullName evidence="8">Uncharacterized protein</fullName>
    </submittedName>
</protein>
<dbReference type="InterPro" id="IPR014743">
    <property type="entry name" value="Cl-channel_core"/>
</dbReference>
<dbReference type="Pfam" id="PF00654">
    <property type="entry name" value="Voltage_CLC"/>
    <property type="match status" value="1"/>
</dbReference>
<dbReference type="Gene3D" id="1.10.3080.10">
    <property type="entry name" value="Clc chloride channel"/>
    <property type="match status" value="1"/>
</dbReference>
<evidence type="ECO:0000256" key="6">
    <source>
        <dbReference type="ARBA" id="ARBA00023136"/>
    </source>
</evidence>
<feature type="transmembrane region" description="Helical" evidence="7">
    <location>
        <begin position="201"/>
        <end position="221"/>
    </location>
</feature>
<keyword evidence="6 7" id="KW-0472">Membrane</keyword>
<dbReference type="InterPro" id="IPR001807">
    <property type="entry name" value="ClC"/>
</dbReference>
<dbReference type="SUPFAM" id="SSF81340">
    <property type="entry name" value="Clc chloride channel"/>
    <property type="match status" value="1"/>
</dbReference>
<dbReference type="OrthoDB" id="428525at2759"/>